<dbReference type="InterPro" id="IPR000524">
    <property type="entry name" value="Tscrpt_reg_HTH_GntR"/>
</dbReference>
<dbReference type="CDD" id="cd07377">
    <property type="entry name" value="WHTH_GntR"/>
    <property type="match status" value="1"/>
</dbReference>
<dbReference type="Pfam" id="PF07729">
    <property type="entry name" value="FCD"/>
    <property type="match status" value="1"/>
</dbReference>
<evidence type="ECO:0000259" key="4">
    <source>
        <dbReference type="PROSITE" id="PS50949"/>
    </source>
</evidence>
<dbReference type="PANTHER" id="PTHR43537">
    <property type="entry name" value="TRANSCRIPTIONAL REGULATOR, GNTR FAMILY"/>
    <property type="match status" value="1"/>
</dbReference>
<dbReference type="SUPFAM" id="SSF46785">
    <property type="entry name" value="Winged helix' DNA-binding domain"/>
    <property type="match status" value="1"/>
</dbReference>
<evidence type="ECO:0000313" key="6">
    <source>
        <dbReference type="Proteomes" id="UP001243757"/>
    </source>
</evidence>
<dbReference type="Proteomes" id="UP001243757">
    <property type="component" value="Unassembled WGS sequence"/>
</dbReference>
<dbReference type="PANTHER" id="PTHR43537:SF51">
    <property type="entry name" value="HTH-TYPE TRANSCRIPTIONAL REGULATOR LGOR-RELATED"/>
    <property type="match status" value="1"/>
</dbReference>
<dbReference type="PROSITE" id="PS50949">
    <property type="entry name" value="HTH_GNTR"/>
    <property type="match status" value="1"/>
</dbReference>
<organism evidence="5 6">
    <name type="scientific">Pseudodonghicola flavimaris</name>
    <dbReference type="NCBI Taxonomy" id="3050036"/>
    <lineage>
        <taxon>Bacteria</taxon>
        <taxon>Pseudomonadati</taxon>
        <taxon>Pseudomonadota</taxon>
        <taxon>Alphaproteobacteria</taxon>
        <taxon>Rhodobacterales</taxon>
        <taxon>Paracoccaceae</taxon>
        <taxon>Pseudodonghicola</taxon>
    </lineage>
</organism>
<dbReference type="InterPro" id="IPR036388">
    <property type="entry name" value="WH-like_DNA-bd_sf"/>
</dbReference>
<evidence type="ECO:0000256" key="2">
    <source>
        <dbReference type="ARBA" id="ARBA00023125"/>
    </source>
</evidence>
<accession>A0ABT7F582</accession>
<keyword evidence="2" id="KW-0238">DNA-binding</keyword>
<protein>
    <submittedName>
        <fullName evidence="5">GntR family transcriptional regulator</fullName>
    </submittedName>
</protein>
<evidence type="ECO:0000256" key="1">
    <source>
        <dbReference type="ARBA" id="ARBA00023015"/>
    </source>
</evidence>
<dbReference type="InterPro" id="IPR011711">
    <property type="entry name" value="GntR_C"/>
</dbReference>
<keyword evidence="3" id="KW-0804">Transcription</keyword>
<dbReference type="Pfam" id="PF00392">
    <property type="entry name" value="GntR"/>
    <property type="match status" value="1"/>
</dbReference>
<gene>
    <name evidence="5" type="ORF">QO033_18940</name>
</gene>
<dbReference type="EMBL" id="JASNJD010000018">
    <property type="protein sequence ID" value="MDK3019762.1"/>
    <property type="molecule type" value="Genomic_DNA"/>
</dbReference>
<proteinExistence type="predicted"/>
<sequence length="247" mass="27232">MSQEQTVYTKLRSMLLNGEFEPEQRLTEKHICDILEVSRTPVRAALLRLEAQNLVVGQSNRGYTVRGIRVRDVWDANVVRAVLEGSAAGALARQGLSDETRDTLEQSLREYGELAENVELTDRFLTLHSSANWTFHETLVSATGNESLTRSIETLAYMPVQINRTVFASDRAYAVQTVRSGLAEHHGVVAAILSGDATAAEMLMRTHSQKALRGIEAVRDRQKLGPDYLDMPFTQFIGGVGTSVAAA</sequence>
<dbReference type="SUPFAM" id="SSF48008">
    <property type="entry name" value="GntR ligand-binding domain-like"/>
    <property type="match status" value="1"/>
</dbReference>
<name>A0ABT7F582_9RHOB</name>
<evidence type="ECO:0000313" key="5">
    <source>
        <dbReference type="EMBL" id="MDK3019762.1"/>
    </source>
</evidence>
<feature type="domain" description="HTH gntR-type" evidence="4">
    <location>
        <begin position="1"/>
        <end position="68"/>
    </location>
</feature>
<dbReference type="InterPro" id="IPR036390">
    <property type="entry name" value="WH_DNA-bd_sf"/>
</dbReference>
<reference evidence="5 6" key="1">
    <citation type="submission" date="2023-05" db="EMBL/GenBank/DDBJ databases">
        <title>Pseudodonghicola sp. nov.</title>
        <authorList>
            <person name="Huang J."/>
        </authorList>
    </citation>
    <scope>NUCLEOTIDE SEQUENCE [LARGE SCALE GENOMIC DNA]</scope>
    <source>
        <strain evidence="5 6">IC7</strain>
    </source>
</reference>
<dbReference type="Gene3D" id="1.20.120.530">
    <property type="entry name" value="GntR ligand-binding domain-like"/>
    <property type="match status" value="1"/>
</dbReference>
<dbReference type="SMART" id="SM00895">
    <property type="entry name" value="FCD"/>
    <property type="match status" value="1"/>
</dbReference>
<keyword evidence="1" id="KW-0805">Transcription regulation</keyword>
<dbReference type="Gene3D" id="1.10.10.10">
    <property type="entry name" value="Winged helix-like DNA-binding domain superfamily/Winged helix DNA-binding domain"/>
    <property type="match status" value="1"/>
</dbReference>
<comment type="caution">
    <text evidence="5">The sequence shown here is derived from an EMBL/GenBank/DDBJ whole genome shotgun (WGS) entry which is preliminary data.</text>
</comment>
<keyword evidence="6" id="KW-1185">Reference proteome</keyword>
<dbReference type="SMART" id="SM00345">
    <property type="entry name" value="HTH_GNTR"/>
    <property type="match status" value="1"/>
</dbReference>
<dbReference type="RefSeq" id="WP_284482535.1">
    <property type="nucleotide sequence ID" value="NZ_JASNJD010000018.1"/>
</dbReference>
<evidence type="ECO:0000256" key="3">
    <source>
        <dbReference type="ARBA" id="ARBA00023163"/>
    </source>
</evidence>
<dbReference type="InterPro" id="IPR008920">
    <property type="entry name" value="TF_FadR/GntR_C"/>
</dbReference>